<reference evidence="1 2" key="1">
    <citation type="submission" date="2019-12" db="EMBL/GenBank/DDBJ databases">
        <title>complete genome sequences of Enterobacter cloacae str. WP5-S18-CRE-02 isolated from wastewater treatment plant effluent.</title>
        <authorList>
            <person name="Sekizuka T."/>
            <person name="Itokawa K."/>
            <person name="Yatsu K."/>
            <person name="Inamine Y."/>
            <person name="Kuroda M."/>
        </authorList>
    </citation>
    <scope>NUCLEOTIDE SEQUENCE [LARGE SCALE GENOMIC DNA]</scope>
    <source>
        <strain evidence="1 2">WP5-S18-CRE-02</strain>
    </source>
</reference>
<proteinExistence type="predicted"/>
<sequence length="35" mass="4064">MTAERAKAEVLEHQRLSGGINWINSQEQLWQTLPK</sequence>
<evidence type="ECO:0000313" key="1">
    <source>
        <dbReference type="EMBL" id="BBS32876.1"/>
    </source>
</evidence>
<organism evidence="1 2">
    <name type="scientific">Enterobacter cloacae</name>
    <dbReference type="NCBI Taxonomy" id="550"/>
    <lineage>
        <taxon>Bacteria</taxon>
        <taxon>Pseudomonadati</taxon>
        <taxon>Pseudomonadota</taxon>
        <taxon>Gammaproteobacteria</taxon>
        <taxon>Enterobacterales</taxon>
        <taxon>Enterobacteriaceae</taxon>
        <taxon>Enterobacter</taxon>
        <taxon>Enterobacter cloacae complex</taxon>
    </lineage>
</organism>
<dbReference type="AlphaFoldDB" id="A0A6S5JMA0"/>
<protein>
    <submittedName>
        <fullName evidence="1">Uncharacterized protein</fullName>
    </submittedName>
</protein>
<dbReference type="EMBL" id="AP022126">
    <property type="protein sequence ID" value="BBS32876.1"/>
    <property type="molecule type" value="Genomic_DNA"/>
</dbReference>
<dbReference type="Proteomes" id="UP000515488">
    <property type="component" value="Chromosome"/>
</dbReference>
<gene>
    <name evidence="1" type="ORF">WP5S18C02_30820</name>
</gene>
<accession>A0A6S5JMA0</accession>
<name>A0A6S5JMA0_ENTCL</name>
<evidence type="ECO:0000313" key="2">
    <source>
        <dbReference type="Proteomes" id="UP000515488"/>
    </source>
</evidence>